<dbReference type="Proteomes" id="UP000012112">
    <property type="component" value="Unassembled WGS sequence"/>
</dbReference>
<dbReference type="RefSeq" id="WP_002176157.1">
    <property type="nucleotide sequence ID" value="NZ_AKWD02000003.1"/>
</dbReference>
<keyword evidence="1" id="KW-1133">Transmembrane helix</keyword>
<proteinExistence type="predicted"/>
<dbReference type="AlphaFoldDB" id="M6VS70"/>
<accession>M6VS70</accession>
<evidence type="ECO:0000313" key="3">
    <source>
        <dbReference type="Proteomes" id="UP000012112"/>
    </source>
</evidence>
<evidence type="ECO:0000313" key="2">
    <source>
        <dbReference type="EMBL" id="EMO55914.1"/>
    </source>
</evidence>
<feature type="transmembrane region" description="Helical" evidence="1">
    <location>
        <begin position="110"/>
        <end position="134"/>
    </location>
</feature>
<comment type="caution">
    <text evidence="2">The sequence shown here is derived from an EMBL/GenBank/DDBJ whole genome shotgun (WGS) entry which is preliminary data.</text>
</comment>
<reference evidence="2 3" key="1">
    <citation type="submission" date="2013-01" db="EMBL/GenBank/DDBJ databases">
        <authorList>
            <person name="Harkins D.M."/>
            <person name="Durkin A.S."/>
            <person name="Brinkac L.M."/>
            <person name="Haft D.H."/>
            <person name="Selengut J.D."/>
            <person name="Sanka R."/>
            <person name="DePew J."/>
            <person name="Purushe J."/>
            <person name="Matthias M.A."/>
            <person name="Vinetz J.M."/>
            <person name="Sutton G.G."/>
            <person name="Nierman W.C."/>
            <person name="Fouts D.E."/>
        </authorList>
    </citation>
    <scope>NUCLEOTIDE SEQUENCE [LARGE SCALE GENOMIC DNA]</scope>
    <source>
        <strain evidence="2 3">HAI1536</strain>
    </source>
</reference>
<feature type="transmembrane region" description="Helical" evidence="1">
    <location>
        <begin position="46"/>
        <end position="64"/>
    </location>
</feature>
<dbReference type="GeneID" id="23202699"/>
<gene>
    <name evidence="2" type="ORF">LEP1GSC172_4090</name>
</gene>
<feature type="transmembrane region" description="Helical" evidence="1">
    <location>
        <begin position="12"/>
        <end position="30"/>
    </location>
</feature>
<dbReference type="EMBL" id="AKWD02000003">
    <property type="protein sequence ID" value="EMO55914.1"/>
    <property type="molecule type" value="Genomic_DNA"/>
</dbReference>
<feature type="transmembrane region" description="Helical" evidence="1">
    <location>
        <begin position="76"/>
        <end position="98"/>
    </location>
</feature>
<keyword evidence="1" id="KW-0812">Transmembrane</keyword>
<dbReference type="STRING" id="28182.GCA_001568325_03854"/>
<protein>
    <submittedName>
        <fullName evidence="2">Uncharacterized protein</fullName>
    </submittedName>
</protein>
<evidence type="ECO:0000256" key="1">
    <source>
        <dbReference type="SAM" id="Phobius"/>
    </source>
</evidence>
<keyword evidence="1" id="KW-0472">Membrane</keyword>
<organism evidence="2 3">
    <name type="scientific">Leptospira noguchii</name>
    <dbReference type="NCBI Taxonomy" id="28182"/>
    <lineage>
        <taxon>Bacteria</taxon>
        <taxon>Pseudomonadati</taxon>
        <taxon>Spirochaetota</taxon>
        <taxon>Spirochaetia</taxon>
        <taxon>Leptospirales</taxon>
        <taxon>Leptospiraceae</taxon>
        <taxon>Leptospira</taxon>
    </lineage>
</organism>
<name>M6VS70_9LEPT</name>
<dbReference type="OrthoDB" id="7060029at2"/>
<sequence>MKFNHEFNAKYIIISDIFFIIAPLIIYFLVKANEGDIHEFFRSPDIGYANIVFFGQTLVRFVSGIAKTSKKLSWQFISLILTLIIVLGFLPSAVILMISLSNKYNSNLYIFQWILFFVAIIIYFIVGSIGQMYLEED</sequence>